<comment type="caution">
    <text evidence="1">The sequence shown here is derived from an EMBL/GenBank/DDBJ whole genome shotgun (WGS) entry which is preliminary data.</text>
</comment>
<accession>A0A830F6I0</accession>
<protein>
    <submittedName>
        <fullName evidence="1">Uncharacterized protein</fullName>
    </submittedName>
</protein>
<dbReference type="EMBL" id="BMPF01000001">
    <property type="protein sequence ID" value="GGL24975.1"/>
    <property type="molecule type" value="Genomic_DNA"/>
</dbReference>
<keyword evidence="2" id="KW-1185">Reference proteome</keyword>
<dbReference type="RefSeq" id="WP_188878480.1">
    <property type="nucleotide sequence ID" value="NZ_BMPF01000001.1"/>
</dbReference>
<gene>
    <name evidence="1" type="ORF">GCM10009037_05630</name>
</gene>
<name>A0A830F6I0_9EURY</name>
<reference evidence="1 2" key="1">
    <citation type="journal article" date="2019" name="Int. J. Syst. Evol. Microbiol.">
        <title>The Global Catalogue of Microorganisms (GCM) 10K type strain sequencing project: providing services to taxonomists for standard genome sequencing and annotation.</title>
        <authorList>
            <consortium name="The Broad Institute Genomics Platform"/>
            <consortium name="The Broad Institute Genome Sequencing Center for Infectious Disease"/>
            <person name="Wu L."/>
            <person name="Ma J."/>
        </authorList>
    </citation>
    <scope>NUCLEOTIDE SEQUENCE [LARGE SCALE GENOMIC DNA]</scope>
    <source>
        <strain evidence="1 2">JCM 19585</strain>
    </source>
</reference>
<evidence type="ECO:0000313" key="2">
    <source>
        <dbReference type="Proteomes" id="UP000628840"/>
    </source>
</evidence>
<dbReference type="Pfam" id="PF24430">
    <property type="entry name" value="DUF7553"/>
    <property type="match status" value="1"/>
</dbReference>
<evidence type="ECO:0000313" key="1">
    <source>
        <dbReference type="EMBL" id="GGL24975.1"/>
    </source>
</evidence>
<dbReference type="InterPro" id="IPR055975">
    <property type="entry name" value="DUF7553"/>
</dbReference>
<dbReference type="OrthoDB" id="206274at2157"/>
<organism evidence="1 2">
    <name type="scientific">Halarchaeum grantii</name>
    <dbReference type="NCBI Taxonomy" id="1193105"/>
    <lineage>
        <taxon>Archaea</taxon>
        <taxon>Methanobacteriati</taxon>
        <taxon>Methanobacteriota</taxon>
        <taxon>Stenosarchaea group</taxon>
        <taxon>Halobacteria</taxon>
        <taxon>Halobacteriales</taxon>
        <taxon>Halobacteriaceae</taxon>
    </lineage>
</organism>
<dbReference type="AlphaFoldDB" id="A0A830F6I0"/>
<dbReference type="Proteomes" id="UP000628840">
    <property type="component" value="Unassembled WGS sequence"/>
</dbReference>
<sequence>MNRHLDDARYHLGRTAYHVVAGVRTEATPYETRVRHLLGRDHEREPTPSERVQHYAERARGDVESYVTDARSVLVRRAE</sequence>
<proteinExistence type="predicted"/>